<reference evidence="2" key="1">
    <citation type="submission" date="2018-04" db="EMBL/GenBank/DDBJ databases">
        <authorList>
            <person name="Go L.Y."/>
            <person name="Mitchell J.A."/>
        </authorList>
    </citation>
    <scope>NUCLEOTIDE SEQUENCE</scope>
    <source>
        <tissue evidence="2">Whole organism</tissue>
    </source>
</reference>
<reference evidence="3" key="2">
    <citation type="submission" date="2018-07" db="EMBL/GenBank/DDBJ databases">
        <authorList>
            <person name="Quirk P.G."/>
            <person name="Krulwich T.A."/>
        </authorList>
    </citation>
    <scope>NUCLEOTIDE SEQUENCE</scope>
</reference>
<feature type="signal peptide" evidence="1">
    <location>
        <begin position="1"/>
        <end position="17"/>
    </location>
</feature>
<accession>A0A336N228</accession>
<feature type="chain" id="PRO_5036062428" evidence="1">
    <location>
        <begin position="18"/>
        <end position="105"/>
    </location>
</feature>
<dbReference type="EMBL" id="UFQS01005721">
    <property type="protein sequence ID" value="SSX16872.1"/>
    <property type="molecule type" value="Genomic_DNA"/>
</dbReference>
<organism evidence="3">
    <name type="scientific">Culicoides sonorensis</name>
    <name type="common">Biting midge</name>
    <dbReference type="NCBI Taxonomy" id="179676"/>
    <lineage>
        <taxon>Eukaryota</taxon>
        <taxon>Metazoa</taxon>
        <taxon>Ecdysozoa</taxon>
        <taxon>Arthropoda</taxon>
        <taxon>Hexapoda</taxon>
        <taxon>Insecta</taxon>
        <taxon>Pterygota</taxon>
        <taxon>Neoptera</taxon>
        <taxon>Endopterygota</taxon>
        <taxon>Diptera</taxon>
        <taxon>Nematocera</taxon>
        <taxon>Chironomoidea</taxon>
        <taxon>Ceratopogonidae</taxon>
        <taxon>Ceratopogoninae</taxon>
        <taxon>Culicoides</taxon>
        <taxon>Monoculicoides</taxon>
    </lineage>
</organism>
<protein>
    <submittedName>
        <fullName evidence="3">CSON012303 protein</fullName>
    </submittedName>
</protein>
<evidence type="ECO:0000256" key="1">
    <source>
        <dbReference type="SAM" id="SignalP"/>
    </source>
</evidence>
<proteinExistence type="predicted"/>
<sequence length="105" mass="12076">MKLVVVLMFLILAVTFAQQQQQSTTSMRFYSKNSIIKIVNPKSIIQKSPILGKPDPQFTGTVCIPDDPKGTIDILNPDYFPIFPRWRRFTSDKLIKTDQPSEKFQ</sequence>
<name>A0A336N228_CULSO</name>
<dbReference type="AlphaFoldDB" id="A0A336N228"/>
<keyword evidence="1" id="KW-0732">Signal</keyword>
<evidence type="ECO:0000313" key="2">
    <source>
        <dbReference type="EMBL" id="SSX16872.1"/>
    </source>
</evidence>
<dbReference type="EMBL" id="UFQT01005721">
    <property type="protein sequence ID" value="SSX36045.1"/>
    <property type="molecule type" value="Genomic_DNA"/>
</dbReference>
<gene>
    <name evidence="3" type="primary">CSON012303</name>
</gene>
<dbReference type="VEuPathDB" id="VectorBase:CSON012303"/>
<evidence type="ECO:0000313" key="3">
    <source>
        <dbReference type="EMBL" id="SSX36045.1"/>
    </source>
</evidence>